<evidence type="ECO:0008006" key="3">
    <source>
        <dbReference type="Google" id="ProtNLM"/>
    </source>
</evidence>
<gene>
    <name evidence="1" type="ORF">QC821_16220</name>
</gene>
<name>A0ABU1HH68_9GAMM</name>
<accession>A0ABU1HH68</accession>
<dbReference type="EMBL" id="JARWAM010000012">
    <property type="protein sequence ID" value="MDR5906826.1"/>
    <property type="molecule type" value="Genomic_DNA"/>
</dbReference>
<comment type="caution">
    <text evidence="1">The sequence shown here is derived from an EMBL/GenBank/DDBJ whole genome shotgun (WGS) entry which is preliminary data.</text>
</comment>
<dbReference type="InterPro" id="IPR027417">
    <property type="entry name" value="P-loop_NTPase"/>
</dbReference>
<dbReference type="Proteomes" id="UP001251374">
    <property type="component" value="Unassembled WGS sequence"/>
</dbReference>
<sequence length="272" mass="31132">MQLTSLLNKLLLTNGVQLSKVPKDLTADKRQRPSVGHVVELIGPSGVGKTYFYNYLRPVLEEGWFFRNEVKKISNYKGSSFSLLQEHDALFIEALLKKKHENVFSGKGALQRKVSLYDFFIREISADVYSRHTKLARGLFSDEGVTHNFSREILWYHEQLNEGVEKNQHDALQRFFDNRSVILYDAPIAQIIKNLKKRSSQKPGAANDWFHYAGEQEVTEFIERSKASKRKILSVLQQYGVAVLALDATKDIDGNKEKVLEFCSSVIFGNKE</sequence>
<proteinExistence type="predicted"/>
<evidence type="ECO:0000313" key="1">
    <source>
        <dbReference type="EMBL" id="MDR5906826.1"/>
    </source>
</evidence>
<dbReference type="RefSeq" id="WP_309723737.1">
    <property type="nucleotide sequence ID" value="NZ_JARWAM010000012.1"/>
</dbReference>
<organism evidence="1 2">
    <name type="scientific">Franzmannia qiaohouensis</name>
    <dbReference type="NCBI Taxonomy" id="1329370"/>
    <lineage>
        <taxon>Bacteria</taxon>
        <taxon>Pseudomonadati</taxon>
        <taxon>Pseudomonadota</taxon>
        <taxon>Gammaproteobacteria</taxon>
        <taxon>Oceanospirillales</taxon>
        <taxon>Halomonadaceae</taxon>
        <taxon>Franzmannia</taxon>
    </lineage>
</organism>
<dbReference type="Gene3D" id="3.40.50.300">
    <property type="entry name" value="P-loop containing nucleotide triphosphate hydrolases"/>
    <property type="match status" value="1"/>
</dbReference>
<protein>
    <recommendedName>
        <fullName evidence="3">ATPase</fullName>
    </recommendedName>
</protein>
<reference evidence="1 2" key="1">
    <citation type="submission" date="2023-04" db="EMBL/GenBank/DDBJ databases">
        <title>A long-awaited taxogenomic arrangement of the family Halomonadaceae.</title>
        <authorList>
            <person name="De La Haba R."/>
            <person name="Chuvochina M."/>
            <person name="Wittouck S."/>
            <person name="Arahal D.R."/>
            <person name="Sanchez-Porro C."/>
            <person name="Hugenholtz P."/>
            <person name="Ventosa A."/>
        </authorList>
    </citation>
    <scope>NUCLEOTIDE SEQUENCE [LARGE SCALE GENOMIC DNA]</scope>
    <source>
        <strain evidence="1 2">DSM 26770</strain>
    </source>
</reference>
<evidence type="ECO:0000313" key="2">
    <source>
        <dbReference type="Proteomes" id="UP001251374"/>
    </source>
</evidence>
<dbReference type="SUPFAM" id="SSF52540">
    <property type="entry name" value="P-loop containing nucleoside triphosphate hydrolases"/>
    <property type="match status" value="1"/>
</dbReference>
<keyword evidence="2" id="KW-1185">Reference proteome</keyword>